<keyword evidence="7" id="KW-1185">Reference proteome</keyword>
<dbReference type="GO" id="GO:0004174">
    <property type="term" value="F:electron-transferring-flavoprotein dehydrogenase activity"/>
    <property type="evidence" value="ECO:0007669"/>
    <property type="project" value="TreeGrafter"/>
</dbReference>
<accession>A0A8G0L3R8</accession>
<dbReference type="Pfam" id="PF07992">
    <property type="entry name" value="Pyr_redox_2"/>
    <property type="match status" value="1"/>
</dbReference>
<proteinExistence type="inferred from homology"/>
<feature type="domain" description="FAD/NAD(P)-binding" evidence="5">
    <location>
        <begin position="2"/>
        <end position="151"/>
    </location>
</feature>
<dbReference type="InterPro" id="IPR036188">
    <property type="entry name" value="FAD/NAD-bd_sf"/>
</dbReference>
<reference evidence="6 7" key="1">
    <citation type="journal article" date="2021" name="BMC Genomics">
        <title>Telomere-to-telomere genome assembly of asparaginase-producing Trichoderma simmonsii.</title>
        <authorList>
            <person name="Chung D."/>
            <person name="Kwon Y.M."/>
            <person name="Yang Y."/>
        </authorList>
    </citation>
    <scope>NUCLEOTIDE SEQUENCE [LARGE SCALE GENOMIC DNA]</scope>
    <source>
        <strain evidence="6 7">GH-Sj1</strain>
    </source>
</reference>
<sequence length="206" mass="22080">MVVAGGGLTGIKTAGQLGFEYASQGKKEVIFIYNDALPLPSDVLESVRKQAVTELTNLGVKMMPKTHVTDVTTEGANTIIKVRSSDGKMSSVLAQAYIPSLGLSPNTAFAPASMRNANGYLKQMTTLQVEGHPNIFVVGDAGSLEPNRAAHTESQATHFIKNLSTILSGGQMLEYSLSSRKFYGFTLDRSRATGQMGKCKKFCLLV</sequence>
<dbReference type="AlphaFoldDB" id="A0A8G0L3R8"/>
<dbReference type="GO" id="GO:0005737">
    <property type="term" value="C:cytoplasm"/>
    <property type="evidence" value="ECO:0007669"/>
    <property type="project" value="TreeGrafter"/>
</dbReference>
<evidence type="ECO:0000256" key="3">
    <source>
        <dbReference type="ARBA" id="ARBA00022827"/>
    </source>
</evidence>
<dbReference type="Proteomes" id="UP000826661">
    <property type="component" value="Chromosome I"/>
</dbReference>
<gene>
    <name evidence="6" type="ORF">H0G86_002556</name>
</gene>
<keyword evidence="4" id="KW-0560">Oxidoreductase</keyword>
<comment type="similarity">
    <text evidence="1">Belongs to the FAD-dependent oxidoreductase family.</text>
</comment>
<dbReference type="GO" id="GO:0050660">
    <property type="term" value="F:flavin adenine dinucleotide binding"/>
    <property type="evidence" value="ECO:0007669"/>
    <property type="project" value="TreeGrafter"/>
</dbReference>
<name>A0A8G0L3R8_9HYPO</name>
<dbReference type="SUPFAM" id="SSF51905">
    <property type="entry name" value="FAD/NAD(P)-binding domain"/>
    <property type="match status" value="1"/>
</dbReference>
<dbReference type="PANTHER" id="PTHR43735:SF3">
    <property type="entry name" value="FERROPTOSIS SUPPRESSOR PROTEIN 1"/>
    <property type="match status" value="1"/>
</dbReference>
<protein>
    <submittedName>
        <fullName evidence="6">Pyr_redox_2 domain-containing protein</fullName>
    </submittedName>
</protein>
<dbReference type="Gene3D" id="3.50.50.100">
    <property type="match status" value="1"/>
</dbReference>
<evidence type="ECO:0000256" key="2">
    <source>
        <dbReference type="ARBA" id="ARBA00022630"/>
    </source>
</evidence>
<dbReference type="InterPro" id="IPR023753">
    <property type="entry name" value="FAD/NAD-binding_dom"/>
</dbReference>
<evidence type="ECO:0000256" key="1">
    <source>
        <dbReference type="ARBA" id="ARBA00006442"/>
    </source>
</evidence>
<evidence type="ECO:0000313" key="6">
    <source>
        <dbReference type="EMBL" id="QYS95258.1"/>
    </source>
</evidence>
<keyword evidence="2" id="KW-0285">Flavoprotein</keyword>
<evidence type="ECO:0000259" key="5">
    <source>
        <dbReference type="Pfam" id="PF07992"/>
    </source>
</evidence>
<evidence type="ECO:0000256" key="4">
    <source>
        <dbReference type="ARBA" id="ARBA00023002"/>
    </source>
</evidence>
<dbReference type="PANTHER" id="PTHR43735">
    <property type="entry name" value="APOPTOSIS-INDUCING FACTOR 1"/>
    <property type="match status" value="1"/>
</dbReference>
<dbReference type="EMBL" id="CP075864">
    <property type="protein sequence ID" value="QYS95258.1"/>
    <property type="molecule type" value="Genomic_DNA"/>
</dbReference>
<keyword evidence="3" id="KW-0274">FAD</keyword>
<organism evidence="6 7">
    <name type="scientific">Trichoderma simmonsii</name>
    <dbReference type="NCBI Taxonomy" id="1491479"/>
    <lineage>
        <taxon>Eukaryota</taxon>
        <taxon>Fungi</taxon>
        <taxon>Dikarya</taxon>
        <taxon>Ascomycota</taxon>
        <taxon>Pezizomycotina</taxon>
        <taxon>Sordariomycetes</taxon>
        <taxon>Hypocreomycetidae</taxon>
        <taxon>Hypocreales</taxon>
        <taxon>Hypocreaceae</taxon>
        <taxon>Trichoderma</taxon>
    </lineage>
</organism>
<evidence type="ECO:0000313" key="7">
    <source>
        <dbReference type="Proteomes" id="UP000826661"/>
    </source>
</evidence>